<dbReference type="AlphaFoldDB" id="A0A2J6QPA2"/>
<keyword evidence="3" id="KW-0812">Transmembrane</keyword>
<organism evidence="4 5">
    <name type="scientific">Hyaloscypha hepaticicola</name>
    <dbReference type="NCBI Taxonomy" id="2082293"/>
    <lineage>
        <taxon>Eukaryota</taxon>
        <taxon>Fungi</taxon>
        <taxon>Dikarya</taxon>
        <taxon>Ascomycota</taxon>
        <taxon>Pezizomycotina</taxon>
        <taxon>Leotiomycetes</taxon>
        <taxon>Helotiales</taxon>
        <taxon>Hyaloscyphaceae</taxon>
        <taxon>Hyaloscypha</taxon>
    </lineage>
</organism>
<name>A0A2J6QPA2_9HELO</name>
<dbReference type="STRING" id="1745343.A0A2J6QPA2"/>
<feature type="region of interest" description="Disordered" evidence="2">
    <location>
        <begin position="1"/>
        <end position="32"/>
    </location>
</feature>
<reference evidence="4 5" key="1">
    <citation type="submission" date="2016-05" db="EMBL/GenBank/DDBJ databases">
        <title>A degradative enzymes factory behind the ericoid mycorrhizal symbiosis.</title>
        <authorList>
            <consortium name="DOE Joint Genome Institute"/>
            <person name="Martino E."/>
            <person name="Morin E."/>
            <person name="Grelet G."/>
            <person name="Kuo A."/>
            <person name="Kohler A."/>
            <person name="Daghino S."/>
            <person name="Barry K."/>
            <person name="Choi C."/>
            <person name="Cichocki N."/>
            <person name="Clum A."/>
            <person name="Copeland A."/>
            <person name="Hainaut M."/>
            <person name="Haridas S."/>
            <person name="Labutti K."/>
            <person name="Lindquist E."/>
            <person name="Lipzen A."/>
            <person name="Khouja H.-R."/>
            <person name="Murat C."/>
            <person name="Ohm R."/>
            <person name="Olson A."/>
            <person name="Spatafora J."/>
            <person name="Veneault-Fourrey C."/>
            <person name="Henrissat B."/>
            <person name="Grigoriev I."/>
            <person name="Martin F."/>
            <person name="Perotto S."/>
        </authorList>
    </citation>
    <scope>NUCLEOTIDE SEQUENCE [LARGE SCALE GENOMIC DNA]</scope>
    <source>
        <strain evidence="4 5">UAMH 7357</strain>
    </source>
</reference>
<keyword evidence="3" id="KW-0472">Membrane</keyword>
<dbReference type="PANTHER" id="PTHR33365">
    <property type="entry name" value="YALI0B05434P"/>
    <property type="match status" value="1"/>
</dbReference>
<evidence type="ECO:0000256" key="2">
    <source>
        <dbReference type="SAM" id="MobiDB-lite"/>
    </source>
</evidence>
<comment type="similarity">
    <text evidence="1">Belongs to the ustYa family.</text>
</comment>
<dbReference type="EMBL" id="KZ613464">
    <property type="protein sequence ID" value="PMD28101.1"/>
    <property type="molecule type" value="Genomic_DNA"/>
</dbReference>
<accession>A0A2J6QPA2</accession>
<gene>
    <name evidence="4" type="ORF">NA56DRAFT_695852</name>
</gene>
<evidence type="ECO:0000313" key="5">
    <source>
        <dbReference type="Proteomes" id="UP000235672"/>
    </source>
</evidence>
<dbReference type="PANTHER" id="PTHR33365:SF13">
    <property type="entry name" value="TAT PATHWAY SIGNAL SEQUENCE"/>
    <property type="match status" value="1"/>
</dbReference>
<dbReference type="InterPro" id="IPR021765">
    <property type="entry name" value="UstYa-like"/>
</dbReference>
<dbReference type="Proteomes" id="UP000235672">
    <property type="component" value="Unassembled WGS sequence"/>
</dbReference>
<dbReference type="OrthoDB" id="3687641at2759"/>
<protein>
    <recommendedName>
        <fullName evidence="6">Tat pathway signal sequence</fullName>
    </recommendedName>
</protein>
<keyword evidence="5" id="KW-1185">Reference proteome</keyword>
<evidence type="ECO:0000256" key="3">
    <source>
        <dbReference type="SAM" id="Phobius"/>
    </source>
</evidence>
<evidence type="ECO:0000256" key="1">
    <source>
        <dbReference type="ARBA" id="ARBA00035112"/>
    </source>
</evidence>
<evidence type="ECO:0008006" key="6">
    <source>
        <dbReference type="Google" id="ProtNLM"/>
    </source>
</evidence>
<feature type="transmembrane region" description="Helical" evidence="3">
    <location>
        <begin position="44"/>
        <end position="65"/>
    </location>
</feature>
<dbReference type="Pfam" id="PF11807">
    <property type="entry name" value="UstYa"/>
    <property type="match status" value="1"/>
</dbReference>
<keyword evidence="3" id="KW-1133">Transmembrane helix</keyword>
<proteinExistence type="inferred from homology"/>
<sequence length="285" mass="31973">MSSHIYSPLEDKSENGSQPSEDSERLLGNDSGTVYRKPSRKVPVWVPILLIPLISVCLVGFGVWIGSHWVADVNAVCLAHVQHYSPIQKEVDNSYHLVMFNGSFMKENIYRQAGSPEVDAAWQALGIDYRGIAVPLDEAPKSGIKPDGVQINPKYGGGFPANVEGLHHLHCLNLVRQGLYYNIDYYRAKGEGAFINNGTVVRYHISHCLDIIRQQLMCTPDTGLLGQVWWDPEAPKAFVDFNTEHKCKNYDAIREWARVRQLPASVPADFLKGPEVEDRIYDTIP</sequence>
<evidence type="ECO:0000313" key="4">
    <source>
        <dbReference type="EMBL" id="PMD28101.1"/>
    </source>
</evidence>
<dbReference type="GO" id="GO:0043386">
    <property type="term" value="P:mycotoxin biosynthetic process"/>
    <property type="evidence" value="ECO:0007669"/>
    <property type="project" value="InterPro"/>
</dbReference>